<dbReference type="EMBL" id="CADEPI010000024">
    <property type="protein sequence ID" value="CAB3366349.1"/>
    <property type="molecule type" value="Genomic_DNA"/>
</dbReference>
<organism evidence="1 2">
    <name type="scientific">Cloeon dipterum</name>
    <dbReference type="NCBI Taxonomy" id="197152"/>
    <lineage>
        <taxon>Eukaryota</taxon>
        <taxon>Metazoa</taxon>
        <taxon>Ecdysozoa</taxon>
        <taxon>Arthropoda</taxon>
        <taxon>Hexapoda</taxon>
        <taxon>Insecta</taxon>
        <taxon>Pterygota</taxon>
        <taxon>Palaeoptera</taxon>
        <taxon>Ephemeroptera</taxon>
        <taxon>Pisciforma</taxon>
        <taxon>Baetidae</taxon>
        <taxon>Cloeon</taxon>
    </lineage>
</organism>
<accession>A0A8S1CDV9</accession>
<dbReference type="AlphaFoldDB" id="A0A8S1CDV9"/>
<gene>
    <name evidence="1" type="ORF">CLODIP_2_CD01515</name>
</gene>
<name>A0A8S1CDV9_9INSE</name>
<keyword evidence="2" id="KW-1185">Reference proteome</keyword>
<reference evidence="1 2" key="1">
    <citation type="submission" date="2020-04" db="EMBL/GenBank/DDBJ databases">
        <authorList>
            <person name="Alioto T."/>
            <person name="Alioto T."/>
            <person name="Gomez Garrido J."/>
        </authorList>
    </citation>
    <scope>NUCLEOTIDE SEQUENCE [LARGE SCALE GENOMIC DNA]</scope>
</reference>
<evidence type="ECO:0000313" key="2">
    <source>
        <dbReference type="Proteomes" id="UP000494165"/>
    </source>
</evidence>
<evidence type="ECO:0000313" key="1">
    <source>
        <dbReference type="EMBL" id="CAB3366349.1"/>
    </source>
</evidence>
<sequence length="125" mass="14341">MTSLNRRLRGNQPPPKLLALKKNAAVCAAAARKRALSADPAVGLKMGCNFLVTTILLQFVLKICFGLCVRSDDWNRDERSSWPSEQRIYNGNTPRRELYNILLDIIDALRETWIYHQYYARQAES</sequence>
<dbReference type="Proteomes" id="UP000494165">
    <property type="component" value="Unassembled WGS sequence"/>
</dbReference>
<proteinExistence type="predicted"/>
<protein>
    <submittedName>
        <fullName evidence="1">Uncharacterized protein</fullName>
    </submittedName>
</protein>
<comment type="caution">
    <text evidence="1">The sequence shown here is derived from an EMBL/GenBank/DDBJ whole genome shotgun (WGS) entry which is preliminary data.</text>
</comment>